<name>A0ACD3APF9_9AGAR</name>
<proteinExistence type="predicted"/>
<organism evidence="1 2">
    <name type="scientific">Pluteus cervinus</name>
    <dbReference type="NCBI Taxonomy" id="181527"/>
    <lineage>
        <taxon>Eukaryota</taxon>
        <taxon>Fungi</taxon>
        <taxon>Dikarya</taxon>
        <taxon>Basidiomycota</taxon>
        <taxon>Agaricomycotina</taxon>
        <taxon>Agaricomycetes</taxon>
        <taxon>Agaricomycetidae</taxon>
        <taxon>Agaricales</taxon>
        <taxon>Pluteineae</taxon>
        <taxon>Pluteaceae</taxon>
        <taxon>Pluteus</taxon>
    </lineage>
</organism>
<evidence type="ECO:0000313" key="2">
    <source>
        <dbReference type="Proteomes" id="UP000308600"/>
    </source>
</evidence>
<keyword evidence="2" id="KW-1185">Reference proteome</keyword>
<dbReference type="Proteomes" id="UP000308600">
    <property type="component" value="Unassembled WGS sequence"/>
</dbReference>
<reference evidence="1 2" key="1">
    <citation type="journal article" date="2019" name="Nat. Ecol. Evol.">
        <title>Megaphylogeny resolves global patterns of mushroom evolution.</title>
        <authorList>
            <person name="Varga T."/>
            <person name="Krizsan K."/>
            <person name="Foldi C."/>
            <person name="Dima B."/>
            <person name="Sanchez-Garcia M."/>
            <person name="Sanchez-Ramirez S."/>
            <person name="Szollosi G.J."/>
            <person name="Szarkandi J.G."/>
            <person name="Papp V."/>
            <person name="Albert L."/>
            <person name="Andreopoulos W."/>
            <person name="Angelini C."/>
            <person name="Antonin V."/>
            <person name="Barry K.W."/>
            <person name="Bougher N.L."/>
            <person name="Buchanan P."/>
            <person name="Buyck B."/>
            <person name="Bense V."/>
            <person name="Catcheside P."/>
            <person name="Chovatia M."/>
            <person name="Cooper J."/>
            <person name="Damon W."/>
            <person name="Desjardin D."/>
            <person name="Finy P."/>
            <person name="Geml J."/>
            <person name="Haridas S."/>
            <person name="Hughes K."/>
            <person name="Justo A."/>
            <person name="Karasinski D."/>
            <person name="Kautmanova I."/>
            <person name="Kiss B."/>
            <person name="Kocsube S."/>
            <person name="Kotiranta H."/>
            <person name="LaButti K.M."/>
            <person name="Lechner B.E."/>
            <person name="Liimatainen K."/>
            <person name="Lipzen A."/>
            <person name="Lukacs Z."/>
            <person name="Mihaltcheva S."/>
            <person name="Morgado L.N."/>
            <person name="Niskanen T."/>
            <person name="Noordeloos M.E."/>
            <person name="Ohm R.A."/>
            <person name="Ortiz-Santana B."/>
            <person name="Ovrebo C."/>
            <person name="Racz N."/>
            <person name="Riley R."/>
            <person name="Savchenko A."/>
            <person name="Shiryaev A."/>
            <person name="Soop K."/>
            <person name="Spirin V."/>
            <person name="Szebenyi C."/>
            <person name="Tomsovsky M."/>
            <person name="Tulloss R.E."/>
            <person name="Uehling J."/>
            <person name="Grigoriev I.V."/>
            <person name="Vagvolgyi C."/>
            <person name="Papp T."/>
            <person name="Martin F.M."/>
            <person name="Miettinen O."/>
            <person name="Hibbett D.S."/>
            <person name="Nagy L.G."/>
        </authorList>
    </citation>
    <scope>NUCLEOTIDE SEQUENCE [LARGE SCALE GENOMIC DNA]</scope>
    <source>
        <strain evidence="1 2">NL-1719</strain>
    </source>
</reference>
<sequence>MAMLVVPPPPTSGPRRIGLSMATASPVATLLTTLAIGTRITVPGTPSSANLTGGSDSPQVLTEQILLPSLDLPPPAPPTVVNPLQQDSAPLRHYHHGHIRYPCRR</sequence>
<evidence type="ECO:0000313" key="1">
    <source>
        <dbReference type="EMBL" id="TFK67527.1"/>
    </source>
</evidence>
<accession>A0ACD3APF9</accession>
<protein>
    <submittedName>
        <fullName evidence="1">Uncharacterized protein</fullName>
    </submittedName>
</protein>
<dbReference type="EMBL" id="ML208373">
    <property type="protein sequence ID" value="TFK67527.1"/>
    <property type="molecule type" value="Genomic_DNA"/>
</dbReference>
<gene>
    <name evidence="1" type="ORF">BDN72DRAFT_92650</name>
</gene>